<dbReference type="PROSITE" id="PS50293">
    <property type="entry name" value="TPR_REGION"/>
    <property type="match status" value="1"/>
</dbReference>
<keyword evidence="4" id="KW-1185">Reference proteome</keyword>
<proteinExistence type="predicted"/>
<dbReference type="SUPFAM" id="SSF56601">
    <property type="entry name" value="beta-lactamase/transpeptidase-like"/>
    <property type="match status" value="1"/>
</dbReference>
<dbReference type="PANTHER" id="PTHR46825:SF9">
    <property type="entry name" value="BETA-LACTAMASE-RELATED DOMAIN-CONTAINING PROTEIN"/>
    <property type="match status" value="1"/>
</dbReference>
<name>A0ABS4K1I3_9CLOT</name>
<dbReference type="RefSeq" id="WP_021283553.1">
    <property type="nucleotide sequence ID" value="NZ_JAGGLL010000009.1"/>
</dbReference>
<dbReference type="SMART" id="SM00028">
    <property type="entry name" value="TPR"/>
    <property type="match status" value="1"/>
</dbReference>
<dbReference type="Proteomes" id="UP001519308">
    <property type="component" value="Unassembled WGS sequence"/>
</dbReference>
<evidence type="ECO:0000313" key="3">
    <source>
        <dbReference type="EMBL" id="MBP2021633.1"/>
    </source>
</evidence>
<dbReference type="InterPro" id="IPR001466">
    <property type="entry name" value="Beta-lactam-related"/>
</dbReference>
<dbReference type="Gene3D" id="3.40.710.10">
    <property type="entry name" value="DD-peptidase/beta-lactamase superfamily"/>
    <property type="match status" value="1"/>
</dbReference>
<gene>
    <name evidence="3" type="ORF">J2Z44_001429</name>
</gene>
<dbReference type="InterPro" id="IPR050491">
    <property type="entry name" value="AmpC-like"/>
</dbReference>
<sequence>MELKNKIVENLDKVIKDFMDNETIPGLAVGVVYNNEVIYTKGFGVKNVETKEPVTEKSLFHVASVSKTFVATGIMQLVQQGKINLDALLVDYSPYFQLQDERYKEITIRLLLNHISGMPDEPDYEWDKPQYDEGALERYVRAQKDKSLMWNPGEKFAYSNIAFEILGDVIAKVSGVSFEEYMKKNILDVLDMKDSNFNKPLVSKELITTPHVLGIEEGFGPKVSEIYPYNRCHGPSSTLCSNVVEMCSYAIANMNYGELHGKRILEKESYLELWREQAVTGWEGHTTKVGLSWFLGEHKGHKVKSHSGGDTGYLSNLILFPDSNSALVVMSNSDYMSMNSLTTTLMDVVIGLEPERVKTSLPQHIAKIIVEKGYEVTLKEYCKIKEQSIDKYYVNESGFNSIAYGLLAAKAIKEAIEILEIGIIEFPEASNLYDSLGEMYLAYGNKKKALENYKKSVELNPNNLSGKKVIEELEGK</sequence>
<dbReference type="Pfam" id="PF00144">
    <property type="entry name" value="Beta-lactamase"/>
    <property type="match status" value="1"/>
</dbReference>
<dbReference type="PROSITE" id="PS50005">
    <property type="entry name" value="TPR"/>
    <property type="match status" value="1"/>
</dbReference>
<dbReference type="InterPro" id="IPR011990">
    <property type="entry name" value="TPR-like_helical_dom_sf"/>
</dbReference>
<evidence type="ECO:0000259" key="2">
    <source>
        <dbReference type="Pfam" id="PF00144"/>
    </source>
</evidence>
<dbReference type="EMBL" id="JAGGLL010000009">
    <property type="protein sequence ID" value="MBP2021633.1"/>
    <property type="molecule type" value="Genomic_DNA"/>
</dbReference>
<organism evidence="3 4">
    <name type="scientific">Clostridium punense</name>
    <dbReference type="NCBI Taxonomy" id="1054297"/>
    <lineage>
        <taxon>Bacteria</taxon>
        <taxon>Bacillati</taxon>
        <taxon>Bacillota</taxon>
        <taxon>Clostridia</taxon>
        <taxon>Eubacteriales</taxon>
        <taxon>Clostridiaceae</taxon>
        <taxon>Clostridium</taxon>
    </lineage>
</organism>
<reference evidence="3 4" key="1">
    <citation type="submission" date="2021-03" db="EMBL/GenBank/DDBJ databases">
        <title>Genomic Encyclopedia of Type Strains, Phase IV (KMG-IV): sequencing the most valuable type-strain genomes for metagenomic binning, comparative biology and taxonomic classification.</title>
        <authorList>
            <person name="Goeker M."/>
        </authorList>
    </citation>
    <scope>NUCLEOTIDE SEQUENCE [LARGE SCALE GENOMIC DNA]</scope>
    <source>
        <strain evidence="3 4">DSM 28650</strain>
    </source>
</reference>
<dbReference type="Gene3D" id="1.25.40.10">
    <property type="entry name" value="Tetratricopeptide repeat domain"/>
    <property type="match status" value="1"/>
</dbReference>
<dbReference type="InterPro" id="IPR019734">
    <property type="entry name" value="TPR_rpt"/>
</dbReference>
<dbReference type="PANTHER" id="PTHR46825">
    <property type="entry name" value="D-ALANYL-D-ALANINE-CARBOXYPEPTIDASE/ENDOPEPTIDASE AMPH"/>
    <property type="match status" value="1"/>
</dbReference>
<evidence type="ECO:0000256" key="1">
    <source>
        <dbReference type="PROSITE-ProRule" id="PRU00339"/>
    </source>
</evidence>
<accession>A0ABS4K1I3</accession>
<comment type="caution">
    <text evidence="3">The sequence shown here is derived from an EMBL/GenBank/DDBJ whole genome shotgun (WGS) entry which is preliminary data.</text>
</comment>
<keyword evidence="1" id="KW-0802">TPR repeat</keyword>
<evidence type="ECO:0000313" key="4">
    <source>
        <dbReference type="Proteomes" id="UP001519308"/>
    </source>
</evidence>
<feature type="repeat" description="TPR" evidence="1">
    <location>
        <begin position="430"/>
        <end position="463"/>
    </location>
</feature>
<dbReference type="SUPFAM" id="SSF48452">
    <property type="entry name" value="TPR-like"/>
    <property type="match status" value="1"/>
</dbReference>
<protein>
    <submittedName>
        <fullName evidence="3">CubicO group peptidase (Beta-lactamase class C family)</fullName>
    </submittedName>
</protein>
<dbReference type="InterPro" id="IPR012338">
    <property type="entry name" value="Beta-lactam/transpept-like"/>
</dbReference>
<feature type="domain" description="Beta-lactamase-related" evidence="2">
    <location>
        <begin position="11"/>
        <end position="337"/>
    </location>
</feature>